<accession>A0A1G2QY73</accession>
<evidence type="ECO:0000256" key="2">
    <source>
        <dbReference type="ARBA" id="ARBA00022670"/>
    </source>
</evidence>
<evidence type="ECO:0000256" key="4">
    <source>
        <dbReference type="SAM" id="MobiDB-lite"/>
    </source>
</evidence>
<feature type="domain" description="PDZ" evidence="6">
    <location>
        <begin position="321"/>
        <end position="425"/>
    </location>
</feature>
<evidence type="ECO:0000313" key="7">
    <source>
        <dbReference type="EMBL" id="OHA64781.1"/>
    </source>
</evidence>
<evidence type="ECO:0000256" key="5">
    <source>
        <dbReference type="SAM" id="Phobius"/>
    </source>
</evidence>
<dbReference type="EMBL" id="MHTT01000028">
    <property type="protein sequence ID" value="OHA64781.1"/>
    <property type="molecule type" value="Genomic_DNA"/>
</dbReference>
<dbReference type="PROSITE" id="PS50106">
    <property type="entry name" value="PDZ"/>
    <property type="match status" value="1"/>
</dbReference>
<dbReference type="STRING" id="1802448.A2672_00405"/>
<keyword evidence="5" id="KW-1133">Transmembrane helix</keyword>
<dbReference type="InterPro" id="IPR001478">
    <property type="entry name" value="PDZ"/>
</dbReference>
<dbReference type="GO" id="GO:0006508">
    <property type="term" value="P:proteolysis"/>
    <property type="evidence" value="ECO:0007669"/>
    <property type="project" value="UniProtKB-KW"/>
</dbReference>
<dbReference type="AlphaFoldDB" id="A0A1G2QY73"/>
<gene>
    <name evidence="7" type="ORF">A2672_00405</name>
</gene>
<dbReference type="SMART" id="SM00228">
    <property type="entry name" value="PDZ"/>
    <property type="match status" value="1"/>
</dbReference>
<dbReference type="Pfam" id="PF13365">
    <property type="entry name" value="Trypsin_2"/>
    <property type="match status" value="1"/>
</dbReference>
<name>A0A1G2QY73_9BACT</name>
<dbReference type="Gene3D" id="2.30.42.10">
    <property type="match status" value="1"/>
</dbReference>
<dbReference type="Pfam" id="PF13180">
    <property type="entry name" value="PDZ_2"/>
    <property type="match status" value="1"/>
</dbReference>
<keyword evidence="3" id="KW-0378">Hydrolase</keyword>
<dbReference type="PANTHER" id="PTHR43343">
    <property type="entry name" value="PEPTIDASE S12"/>
    <property type="match status" value="1"/>
</dbReference>
<dbReference type="Gene3D" id="2.40.10.10">
    <property type="entry name" value="Trypsin-like serine proteases"/>
    <property type="match status" value="2"/>
</dbReference>
<dbReference type="InterPro" id="IPR001940">
    <property type="entry name" value="Peptidase_S1C"/>
</dbReference>
<evidence type="ECO:0000256" key="1">
    <source>
        <dbReference type="ARBA" id="ARBA00010541"/>
    </source>
</evidence>
<dbReference type="InterPro" id="IPR043504">
    <property type="entry name" value="Peptidase_S1_PA_chymotrypsin"/>
</dbReference>
<dbReference type="PANTHER" id="PTHR43343:SF3">
    <property type="entry name" value="PROTEASE DO-LIKE 8, CHLOROPLASTIC"/>
    <property type="match status" value="1"/>
</dbReference>
<keyword evidence="2" id="KW-0645">Protease</keyword>
<protein>
    <recommendedName>
        <fullName evidence="6">PDZ domain-containing protein</fullName>
    </recommendedName>
</protein>
<dbReference type="Proteomes" id="UP000178065">
    <property type="component" value="Unassembled WGS sequence"/>
</dbReference>
<organism evidence="7 8">
    <name type="scientific">Candidatus Wildermuthbacteria bacterium RIFCSPHIGHO2_01_FULL_49_22b</name>
    <dbReference type="NCBI Taxonomy" id="1802448"/>
    <lineage>
        <taxon>Bacteria</taxon>
        <taxon>Candidatus Wildermuthiibacteriota</taxon>
    </lineage>
</organism>
<dbReference type="InterPro" id="IPR009003">
    <property type="entry name" value="Peptidase_S1_PA"/>
</dbReference>
<dbReference type="InterPro" id="IPR036034">
    <property type="entry name" value="PDZ_sf"/>
</dbReference>
<keyword evidence="5" id="KW-0472">Membrane</keyword>
<feature type="region of interest" description="Disordered" evidence="4">
    <location>
        <begin position="1"/>
        <end position="20"/>
    </location>
</feature>
<keyword evidence="5" id="KW-0812">Transmembrane</keyword>
<dbReference type="SUPFAM" id="SSF50156">
    <property type="entry name" value="PDZ domain-like"/>
    <property type="match status" value="1"/>
</dbReference>
<dbReference type="GO" id="GO:0004252">
    <property type="term" value="F:serine-type endopeptidase activity"/>
    <property type="evidence" value="ECO:0007669"/>
    <property type="project" value="InterPro"/>
</dbReference>
<dbReference type="InterPro" id="IPR051201">
    <property type="entry name" value="Chloro_Bact_Ser_Proteases"/>
</dbReference>
<proteinExistence type="inferred from homology"/>
<dbReference type="PRINTS" id="PR00834">
    <property type="entry name" value="PROTEASES2C"/>
</dbReference>
<comment type="similarity">
    <text evidence="1">Belongs to the peptidase S1C family.</text>
</comment>
<evidence type="ECO:0000256" key="3">
    <source>
        <dbReference type="ARBA" id="ARBA00022801"/>
    </source>
</evidence>
<feature type="transmembrane region" description="Helical" evidence="5">
    <location>
        <begin position="41"/>
        <end position="68"/>
    </location>
</feature>
<dbReference type="SUPFAM" id="SSF50494">
    <property type="entry name" value="Trypsin-like serine proteases"/>
    <property type="match status" value="1"/>
</dbReference>
<reference evidence="7 8" key="1">
    <citation type="journal article" date="2016" name="Nat. Commun.">
        <title>Thousands of microbial genomes shed light on interconnected biogeochemical processes in an aquifer system.</title>
        <authorList>
            <person name="Anantharaman K."/>
            <person name="Brown C.T."/>
            <person name="Hug L.A."/>
            <person name="Sharon I."/>
            <person name="Castelle C.J."/>
            <person name="Probst A.J."/>
            <person name="Thomas B.C."/>
            <person name="Singh A."/>
            <person name="Wilkins M.J."/>
            <person name="Karaoz U."/>
            <person name="Brodie E.L."/>
            <person name="Williams K.H."/>
            <person name="Hubbard S.S."/>
            <person name="Banfield J.F."/>
        </authorList>
    </citation>
    <scope>NUCLEOTIDE SEQUENCE [LARGE SCALE GENOMIC DNA]</scope>
</reference>
<sequence>MEIYGPPASPGLGGEQRERKPLRRGKNLFQKLARRIGAQELALLLVLVIVVSAVFGFVSGAVIGGALWQRAASLLEQAGLQVPERIVSERVVEKEYTPQTTQEQKIIDAVKSVSPAVVSIVITKDVPVLEQFQAGPFSFEIRQGGTEKQEVGGGSGFIVSLDGMVITNKHVVLDETADYTVFTTSGASFPARVLAKDPVQDLAILKIDQESVIDQGGDFTAKPFPFAELGDSDALQIGQTVIAIGNALGEFRNTVSVGVISGLGRTITASGGNFVETIADVIQTDAAINKGNSGGPLLNLAGEVVGINTATVLDAQNIGFAIPADKAKRGLEQVKSLGKIVYPFLGIEYRLVNKTVQQEQNLPVDYGVLVRDVVAESSAAKAGVLAGDIILEFNGERISQENSLADIIQKYDPGDAVVLKVLRNKQEKILNATLGERSE</sequence>
<evidence type="ECO:0000259" key="6">
    <source>
        <dbReference type="PROSITE" id="PS50106"/>
    </source>
</evidence>
<comment type="caution">
    <text evidence="7">The sequence shown here is derived from an EMBL/GenBank/DDBJ whole genome shotgun (WGS) entry which is preliminary data.</text>
</comment>
<dbReference type="CDD" id="cd06779">
    <property type="entry name" value="cpPDZ_Deg_HtrA-like"/>
    <property type="match status" value="1"/>
</dbReference>
<evidence type="ECO:0000313" key="8">
    <source>
        <dbReference type="Proteomes" id="UP000178065"/>
    </source>
</evidence>